<dbReference type="GO" id="GO:0005829">
    <property type="term" value="C:cytosol"/>
    <property type="evidence" value="ECO:0007669"/>
    <property type="project" value="TreeGrafter"/>
</dbReference>
<evidence type="ECO:0000256" key="4">
    <source>
        <dbReference type="ARBA" id="ARBA00020461"/>
    </source>
</evidence>
<dbReference type="InterPro" id="IPR044920">
    <property type="entry name" value="MnmG_C_subdom_sf"/>
</dbReference>
<feature type="domain" description="tRNA uridine 5-carboxymethylaminomethyl modification enzyme C-terminal subdomain" evidence="13">
    <location>
        <begin position="570"/>
        <end position="641"/>
    </location>
</feature>
<evidence type="ECO:0000256" key="7">
    <source>
        <dbReference type="ARBA" id="ARBA00022694"/>
    </source>
</evidence>
<dbReference type="InterPro" id="IPR047001">
    <property type="entry name" value="MnmG_C_subdom"/>
</dbReference>
<dbReference type="AlphaFoldDB" id="A0A0F5JK67"/>
<comment type="subunit">
    <text evidence="10 12">Homodimer. Heterotetramer of two MnmE and two MnmG subunits.</text>
</comment>
<dbReference type="PROSITE" id="PS01281">
    <property type="entry name" value="GIDA_2"/>
    <property type="match status" value="1"/>
</dbReference>
<dbReference type="InterPro" id="IPR049312">
    <property type="entry name" value="GIDA_C_N"/>
</dbReference>
<comment type="caution">
    <text evidence="14">The sequence shown here is derived from an EMBL/GenBank/DDBJ whole genome shotgun (WGS) entry which is preliminary data.</text>
</comment>
<dbReference type="GO" id="GO:0002098">
    <property type="term" value="P:tRNA wobble uridine modification"/>
    <property type="evidence" value="ECO:0007669"/>
    <property type="project" value="InterPro"/>
</dbReference>
<dbReference type="InterPro" id="IPR020595">
    <property type="entry name" value="MnmG-rel_CS"/>
</dbReference>
<dbReference type="FunFam" id="3.50.50.60:FF:000010">
    <property type="entry name" value="tRNA uridine 5-carboxymethylaminomethyl modification enzyme MnmG"/>
    <property type="match status" value="1"/>
</dbReference>
<gene>
    <name evidence="12" type="primary">mnmG</name>
    <name evidence="12" type="synonym">gidA</name>
    <name evidence="14" type="ORF">HMPREF1536_01794</name>
</gene>
<dbReference type="SMART" id="SM01228">
    <property type="entry name" value="GIDA_assoc_3"/>
    <property type="match status" value="1"/>
</dbReference>
<dbReference type="Pfam" id="PF21680">
    <property type="entry name" value="GIDA_C_1st"/>
    <property type="match status" value="1"/>
</dbReference>
<keyword evidence="6 12" id="KW-0285">Flavoprotein</keyword>
<dbReference type="Gene3D" id="1.10.10.1800">
    <property type="entry name" value="tRNA uridine 5-carboxymethylaminomethyl modification enzyme MnmG/GidA"/>
    <property type="match status" value="1"/>
</dbReference>
<dbReference type="PATRIC" id="fig|1203610.3.peg.1842"/>
<evidence type="ECO:0000256" key="9">
    <source>
        <dbReference type="ARBA" id="ARBA00023027"/>
    </source>
</evidence>
<dbReference type="Gene3D" id="3.50.50.60">
    <property type="entry name" value="FAD/NAD(P)-binding domain"/>
    <property type="match status" value="2"/>
</dbReference>
<keyword evidence="8 12" id="KW-0274">FAD</keyword>
<evidence type="ECO:0000256" key="10">
    <source>
        <dbReference type="ARBA" id="ARBA00025948"/>
    </source>
</evidence>
<dbReference type="InterPro" id="IPR036188">
    <property type="entry name" value="FAD/NAD-bd_sf"/>
</dbReference>
<feature type="binding site" evidence="12">
    <location>
        <begin position="291"/>
        <end position="305"/>
    </location>
    <ligand>
        <name>NAD(+)</name>
        <dbReference type="ChEBI" id="CHEBI:57540"/>
    </ligand>
</feature>
<evidence type="ECO:0000259" key="13">
    <source>
        <dbReference type="SMART" id="SM01228"/>
    </source>
</evidence>
<comment type="similarity">
    <text evidence="3 12">Belongs to the MnmG family.</text>
</comment>
<feature type="binding site" evidence="12">
    <location>
        <begin position="31"/>
        <end position="36"/>
    </location>
    <ligand>
        <name>FAD</name>
        <dbReference type="ChEBI" id="CHEBI:57692"/>
    </ligand>
</feature>
<dbReference type="FunFam" id="3.50.50.60:FF:000002">
    <property type="entry name" value="tRNA uridine 5-carboxymethylaminomethyl modification enzyme MnmG"/>
    <property type="match status" value="1"/>
</dbReference>
<keyword evidence="15" id="KW-1185">Reference proteome</keyword>
<dbReference type="HOGENOM" id="CLU_007831_2_2_10"/>
<dbReference type="InterPro" id="IPR004416">
    <property type="entry name" value="MnmG"/>
</dbReference>
<dbReference type="InterPro" id="IPR002218">
    <property type="entry name" value="MnmG-rel"/>
</dbReference>
<organism evidence="14 15">
    <name type="scientific">Parabacteroides gordonii MS-1 = DSM 23371</name>
    <dbReference type="NCBI Taxonomy" id="1203610"/>
    <lineage>
        <taxon>Bacteria</taxon>
        <taxon>Pseudomonadati</taxon>
        <taxon>Bacteroidota</taxon>
        <taxon>Bacteroidia</taxon>
        <taxon>Bacteroidales</taxon>
        <taxon>Tannerellaceae</taxon>
        <taxon>Parabacteroides</taxon>
    </lineage>
</organism>
<keyword evidence="9 12" id="KW-0520">NAD</keyword>
<comment type="caution">
    <text evidence="12">Lacks conserved residue(s) required for the propagation of feature annotation.</text>
</comment>
<comment type="cofactor">
    <cofactor evidence="1 12">
        <name>FAD</name>
        <dbReference type="ChEBI" id="CHEBI:57692"/>
    </cofactor>
</comment>
<dbReference type="SUPFAM" id="SSF51905">
    <property type="entry name" value="FAD/NAD(P)-binding domain"/>
    <property type="match status" value="1"/>
</dbReference>
<dbReference type="InterPro" id="IPR026904">
    <property type="entry name" value="MnmG_C"/>
</dbReference>
<dbReference type="STRING" id="1203610.HMPREF1536_01794"/>
<dbReference type="EMBL" id="AQHW01000011">
    <property type="protein sequence ID" value="KKB57985.1"/>
    <property type="molecule type" value="Genomic_DNA"/>
</dbReference>
<dbReference type="PROSITE" id="PS01280">
    <property type="entry name" value="GIDA_1"/>
    <property type="match status" value="1"/>
</dbReference>
<dbReference type="HAMAP" id="MF_00129">
    <property type="entry name" value="MnmG_GidA"/>
    <property type="match status" value="1"/>
</dbReference>
<reference evidence="14 15" key="1">
    <citation type="submission" date="2013-04" db="EMBL/GenBank/DDBJ databases">
        <title>The Genome Sequence of Parabacteroides gordonii DSM 23371.</title>
        <authorList>
            <consortium name="The Broad Institute Genomics Platform"/>
            <person name="Earl A."/>
            <person name="Ward D."/>
            <person name="Feldgarden M."/>
            <person name="Gevers D."/>
            <person name="Martens E."/>
            <person name="Sakamoto M."/>
            <person name="Benno Y."/>
            <person name="Suzuki N."/>
            <person name="Matsunaga N."/>
            <person name="Koshihara K."/>
            <person name="Seki M."/>
            <person name="Komiya H."/>
            <person name="Walker B."/>
            <person name="Young S."/>
            <person name="Zeng Q."/>
            <person name="Gargeya S."/>
            <person name="Fitzgerald M."/>
            <person name="Haas B."/>
            <person name="Abouelleil A."/>
            <person name="Allen A.W."/>
            <person name="Alvarado L."/>
            <person name="Arachchi H.M."/>
            <person name="Berlin A.M."/>
            <person name="Chapman S.B."/>
            <person name="Gainer-Dewar J."/>
            <person name="Goldberg J."/>
            <person name="Griggs A."/>
            <person name="Gujja S."/>
            <person name="Hansen M."/>
            <person name="Howarth C."/>
            <person name="Imamovic A."/>
            <person name="Ireland A."/>
            <person name="Larimer J."/>
            <person name="McCowan C."/>
            <person name="Murphy C."/>
            <person name="Pearson M."/>
            <person name="Poon T.W."/>
            <person name="Priest M."/>
            <person name="Roberts A."/>
            <person name="Saif S."/>
            <person name="Shea T."/>
            <person name="Sisk P."/>
            <person name="Sykes S."/>
            <person name="Wortman J."/>
            <person name="Nusbaum C."/>
            <person name="Birren B."/>
        </authorList>
    </citation>
    <scope>NUCLEOTIDE SEQUENCE [LARGE SCALE GENOMIC DNA]</scope>
    <source>
        <strain evidence="14 15">MS-1</strain>
    </source>
</reference>
<dbReference type="GO" id="GO:0050660">
    <property type="term" value="F:flavin adenine dinucleotide binding"/>
    <property type="evidence" value="ECO:0007669"/>
    <property type="project" value="UniProtKB-UniRule"/>
</dbReference>
<proteinExistence type="inferred from homology"/>
<evidence type="ECO:0000256" key="12">
    <source>
        <dbReference type="HAMAP-Rule" id="MF_00129"/>
    </source>
</evidence>
<protein>
    <recommendedName>
        <fullName evidence="4 12">tRNA uridine 5-carboxymethylaminomethyl modification enzyme MnmG</fullName>
    </recommendedName>
    <alternativeName>
        <fullName evidence="11 12">Glucose-inhibited division protein A</fullName>
    </alternativeName>
</protein>
<comment type="function">
    <text evidence="2 12">NAD-binding protein involved in the addition of a carboxymethylaminomethyl (cmnm) group at the wobble position (U34) of certain tRNAs, forming tRNA-cmnm(5)s(2)U34.</text>
</comment>
<dbReference type="InterPro" id="IPR040131">
    <property type="entry name" value="MnmG_N"/>
</dbReference>
<dbReference type="FunFam" id="1.10.150.570:FF:000001">
    <property type="entry name" value="tRNA uridine 5-carboxymethylaminomethyl modification enzyme MnmG"/>
    <property type="match status" value="1"/>
</dbReference>
<evidence type="ECO:0000256" key="11">
    <source>
        <dbReference type="ARBA" id="ARBA00031800"/>
    </source>
</evidence>
<evidence type="ECO:0000256" key="3">
    <source>
        <dbReference type="ARBA" id="ARBA00007653"/>
    </source>
</evidence>
<accession>A0A0F5JK67</accession>
<keyword evidence="7 12" id="KW-0819">tRNA processing</keyword>
<evidence type="ECO:0000256" key="2">
    <source>
        <dbReference type="ARBA" id="ARBA00003717"/>
    </source>
</evidence>
<evidence type="ECO:0000256" key="6">
    <source>
        <dbReference type="ARBA" id="ARBA00022630"/>
    </source>
</evidence>
<dbReference type="PANTHER" id="PTHR11806">
    <property type="entry name" value="GLUCOSE INHIBITED DIVISION PROTEIN A"/>
    <property type="match status" value="1"/>
</dbReference>
<evidence type="ECO:0000256" key="8">
    <source>
        <dbReference type="ARBA" id="ARBA00022827"/>
    </source>
</evidence>
<evidence type="ECO:0000313" key="14">
    <source>
        <dbReference type="EMBL" id="KKB57985.1"/>
    </source>
</evidence>
<dbReference type="Pfam" id="PF01134">
    <property type="entry name" value="GIDA"/>
    <property type="match status" value="1"/>
</dbReference>
<dbReference type="GO" id="GO:0030488">
    <property type="term" value="P:tRNA methylation"/>
    <property type="evidence" value="ECO:0007669"/>
    <property type="project" value="TreeGrafter"/>
</dbReference>
<dbReference type="NCBIfam" id="TIGR00136">
    <property type="entry name" value="mnmG_gidA"/>
    <property type="match status" value="1"/>
</dbReference>
<dbReference type="PANTHER" id="PTHR11806:SF0">
    <property type="entry name" value="PROTEIN MTO1 HOMOLOG, MITOCHONDRIAL"/>
    <property type="match status" value="1"/>
</dbReference>
<dbReference type="Proteomes" id="UP000033035">
    <property type="component" value="Unassembled WGS sequence"/>
</dbReference>
<evidence type="ECO:0000256" key="1">
    <source>
        <dbReference type="ARBA" id="ARBA00001974"/>
    </source>
</evidence>
<dbReference type="Pfam" id="PF13932">
    <property type="entry name" value="SAM_GIDA_C"/>
    <property type="match status" value="1"/>
</dbReference>
<name>A0A0F5JK67_9BACT</name>
<dbReference type="Gene3D" id="1.10.150.570">
    <property type="entry name" value="GidA associated domain, C-terminal subdomain"/>
    <property type="match status" value="1"/>
</dbReference>
<evidence type="ECO:0000256" key="5">
    <source>
        <dbReference type="ARBA" id="ARBA00022490"/>
    </source>
</evidence>
<keyword evidence="5 12" id="KW-0963">Cytoplasm</keyword>
<evidence type="ECO:0000313" key="15">
    <source>
        <dbReference type="Proteomes" id="UP000033035"/>
    </source>
</evidence>
<sequence length="645" mass="72001">MVSKRRSMTIFAKETKIITTMTFNYDVIVVGAGHAGCEAASAAANLGSKTLLITMDMNKIAQMSCNPAVGGIAKGQIVREIDALGGYMGIVTDRTAIQFRMLNRSKGPAMWSPRAQSDRARFIDCWRGIVENLPNLYIWQDTVQGLLLDGNTVCGVKTSMNVEFRAKSVVLTNGTFLNGLMHIGRTQIRGGRISEPAATGLTEQLISAGIRSERMKTGTPVRIDGRSIHFDEMGEQPGENDFHKFSYLDFQPRPLKQLSCWTTFTNEACHEILREGLPDSPLYNGQIQSIGPRYCPSIETKIVTFADKTQHQLFLEPEGETTQEYYLNGFSSSLPLDIQLRALQAIPAFRDIQIYRPGYAIEYDFFDPTQLHHNLETKQIKNLFFAGQINGTTGYEEAGGQGLIAGINAHINCHGGEPFVLGRDEAYIGVLIDDLVTKGVDEPYRMFTSRAEYRILLRQDDADMRLTEKAYKIGLAKQDRYDLLKEKKEHRDAIIAFAENYSVKPQYINDGLEALGTTPLAHGCKLIDLILRPQLTMESIATLVPALRAELDKVPASRKEEIIEAAEILIKYSGYIRREQIIADKINRLENIHIKGKFDYNSIQSLSTEARQKLTKIDPDTIAQASRIPGISPSDINILLVLLGR</sequence>
<comment type="subcellular location">
    <subcellularLocation>
        <location evidence="12">Cytoplasm</location>
    </subcellularLocation>
</comment>
<dbReference type="FunFam" id="1.10.10.1800:FF:000003">
    <property type="entry name" value="tRNA uridine 5-carboxymethylaminomethyl modification enzyme MnmG"/>
    <property type="match status" value="1"/>
</dbReference>